<dbReference type="SMART" id="SM00641">
    <property type="entry name" value="Glyco_25"/>
    <property type="match status" value="1"/>
</dbReference>
<dbReference type="Gene3D" id="3.20.20.80">
    <property type="entry name" value="Glycosidases"/>
    <property type="match status" value="1"/>
</dbReference>
<dbReference type="PROSITE" id="PS51257">
    <property type="entry name" value="PROKAR_LIPOPROTEIN"/>
    <property type="match status" value="1"/>
</dbReference>
<dbReference type="GO" id="GO:0009253">
    <property type="term" value="P:peptidoglycan catabolic process"/>
    <property type="evidence" value="ECO:0007669"/>
    <property type="project" value="InterPro"/>
</dbReference>
<keyword evidence="2 5" id="KW-0378">Hydrolase</keyword>
<reference evidence="5 6" key="1">
    <citation type="submission" date="2015-11" db="EMBL/GenBank/DDBJ databases">
        <title>Draft genome sequence of Agrobacterium sp. R89-1.</title>
        <authorList>
            <person name="Zahradnik J."/>
            <person name="Kyslikova E."/>
            <person name="Palyzova A."/>
            <person name="Kyslik P."/>
        </authorList>
    </citation>
    <scope>NUCLEOTIDE SEQUENCE [LARGE SCALE GENOMIC DNA]</scope>
    <source>
        <strain evidence="5 6">R89-1</strain>
    </source>
</reference>
<dbReference type="Proteomes" id="UP000070498">
    <property type="component" value="Unassembled WGS sequence"/>
</dbReference>
<dbReference type="GO" id="GO:0003796">
    <property type="term" value="F:lysozyme activity"/>
    <property type="evidence" value="ECO:0007669"/>
    <property type="project" value="InterPro"/>
</dbReference>
<dbReference type="CDD" id="cd06413">
    <property type="entry name" value="GH25_muramidase_1"/>
    <property type="match status" value="1"/>
</dbReference>
<feature type="signal peptide" evidence="4">
    <location>
        <begin position="1"/>
        <end position="22"/>
    </location>
</feature>
<dbReference type="RefSeq" id="WP_067645259.1">
    <property type="nucleotide sequence ID" value="NZ_KQ961024.1"/>
</dbReference>
<organism evidence="5 6">
    <name type="scientific">Agrobacterium bohemicum</name>
    <dbReference type="NCBI Taxonomy" id="2052828"/>
    <lineage>
        <taxon>Bacteria</taxon>
        <taxon>Pseudomonadati</taxon>
        <taxon>Pseudomonadota</taxon>
        <taxon>Alphaproteobacteria</taxon>
        <taxon>Hyphomicrobiales</taxon>
        <taxon>Rhizobiaceae</taxon>
        <taxon>Rhizobium/Agrobacterium group</taxon>
        <taxon>Agrobacterium</taxon>
    </lineage>
</organism>
<dbReference type="AlphaFoldDB" id="A0A135P3L2"/>
<feature type="chain" id="PRO_5007466988" evidence="4">
    <location>
        <begin position="23"/>
        <end position="263"/>
    </location>
</feature>
<sequence length="263" mass="29909">MQRLLPALFASILLLSGCTSTSYDFLETASVARPRFKDNDPQDFGARSPHKHDVHGIDVSKWNGDIDWATVRKSGVSFAFIKATEGTDRVDARFDEYWRKASAAGVPHAPYHFYYFCASADAQADWFIRTVPKESMKLPPVLDVEWNPASPTCKTRPSPDVVRAEIQQFLTRIERHYGKRPIIYTSVDFHRDNLVGQFKSYPFWVRSVAAHPTQIYSDRQWAFWQYTGTGVIPGISTPTDINVFAGSEKNWRTWVASANQPRG</sequence>
<evidence type="ECO:0000256" key="3">
    <source>
        <dbReference type="ARBA" id="ARBA00023295"/>
    </source>
</evidence>
<proteinExistence type="inferred from homology"/>
<dbReference type="PANTHER" id="PTHR34135:SF2">
    <property type="entry name" value="LYSOZYME"/>
    <property type="match status" value="1"/>
</dbReference>
<evidence type="ECO:0000313" key="5">
    <source>
        <dbReference type="EMBL" id="KXG85990.1"/>
    </source>
</evidence>
<name>A0A135P3L2_9HYPH</name>
<keyword evidence="3" id="KW-0326">Glycosidase</keyword>
<evidence type="ECO:0000313" key="6">
    <source>
        <dbReference type="Proteomes" id="UP000070498"/>
    </source>
</evidence>
<dbReference type="InterPro" id="IPR018077">
    <property type="entry name" value="Glyco_hydro_fam25_subgr"/>
</dbReference>
<dbReference type="STRING" id="2052828.ATO67_05060"/>
<comment type="caution">
    <text evidence="5">The sequence shown here is derived from an EMBL/GenBank/DDBJ whole genome shotgun (WGS) entry which is preliminary data.</text>
</comment>
<accession>A0A135P3L2</accession>
<keyword evidence="6" id="KW-1185">Reference proteome</keyword>
<gene>
    <name evidence="5" type="ORF">ATO67_05060</name>
</gene>
<evidence type="ECO:0000256" key="4">
    <source>
        <dbReference type="SAM" id="SignalP"/>
    </source>
</evidence>
<keyword evidence="4" id="KW-0732">Signal</keyword>
<dbReference type="SUPFAM" id="SSF51445">
    <property type="entry name" value="(Trans)glycosidases"/>
    <property type="match status" value="1"/>
</dbReference>
<dbReference type="PROSITE" id="PS51904">
    <property type="entry name" value="GLYCOSYL_HYDROL_F25_2"/>
    <property type="match status" value="1"/>
</dbReference>
<dbReference type="EMBL" id="LNUW01000028">
    <property type="protein sequence ID" value="KXG85990.1"/>
    <property type="molecule type" value="Genomic_DNA"/>
</dbReference>
<protein>
    <submittedName>
        <fullName evidence="5">Glycoside hydrolase</fullName>
    </submittedName>
</protein>
<evidence type="ECO:0000256" key="2">
    <source>
        <dbReference type="ARBA" id="ARBA00022801"/>
    </source>
</evidence>
<dbReference type="Pfam" id="PF01183">
    <property type="entry name" value="Glyco_hydro_25"/>
    <property type="match status" value="1"/>
</dbReference>
<dbReference type="InterPro" id="IPR002053">
    <property type="entry name" value="Glyco_hydro_25"/>
</dbReference>
<evidence type="ECO:0000256" key="1">
    <source>
        <dbReference type="ARBA" id="ARBA00010646"/>
    </source>
</evidence>
<dbReference type="GO" id="GO:0016998">
    <property type="term" value="P:cell wall macromolecule catabolic process"/>
    <property type="evidence" value="ECO:0007669"/>
    <property type="project" value="InterPro"/>
</dbReference>
<dbReference type="InterPro" id="IPR017853">
    <property type="entry name" value="GH"/>
</dbReference>
<dbReference type="PANTHER" id="PTHR34135">
    <property type="entry name" value="LYSOZYME"/>
    <property type="match status" value="1"/>
</dbReference>
<dbReference type="GO" id="GO:0016052">
    <property type="term" value="P:carbohydrate catabolic process"/>
    <property type="evidence" value="ECO:0007669"/>
    <property type="project" value="TreeGrafter"/>
</dbReference>
<comment type="similarity">
    <text evidence="1">Belongs to the glycosyl hydrolase 25 family.</text>
</comment>